<dbReference type="SUPFAM" id="SSF56300">
    <property type="entry name" value="Metallo-dependent phosphatases"/>
    <property type="match status" value="1"/>
</dbReference>
<organism evidence="7 8">
    <name type="scientific">Hyalella azteca</name>
    <name type="common">Amphipod</name>
    <dbReference type="NCBI Taxonomy" id="294128"/>
    <lineage>
        <taxon>Eukaryota</taxon>
        <taxon>Metazoa</taxon>
        <taxon>Ecdysozoa</taxon>
        <taxon>Arthropoda</taxon>
        <taxon>Crustacea</taxon>
        <taxon>Multicrustacea</taxon>
        <taxon>Malacostraca</taxon>
        <taxon>Eumalacostraca</taxon>
        <taxon>Peracarida</taxon>
        <taxon>Amphipoda</taxon>
        <taxon>Senticaudata</taxon>
        <taxon>Talitrida</taxon>
        <taxon>Talitroidea</taxon>
        <taxon>Hyalellidae</taxon>
        <taxon>Hyalella</taxon>
    </lineage>
</organism>
<dbReference type="InterPro" id="IPR041792">
    <property type="entry name" value="MPP_PAP"/>
</dbReference>
<protein>
    <recommendedName>
        <fullName evidence="3">Purple acid phosphatase</fullName>
        <ecNumber evidence="3">3.1.3.2</ecNumber>
    </recommendedName>
</protein>
<dbReference type="SUPFAM" id="SSF49363">
    <property type="entry name" value="Purple acid phosphatase, N-terminal domain"/>
    <property type="match status" value="1"/>
</dbReference>
<evidence type="ECO:0000259" key="6">
    <source>
        <dbReference type="Pfam" id="PF16656"/>
    </source>
</evidence>
<dbReference type="Pfam" id="PF00149">
    <property type="entry name" value="Metallophos"/>
    <property type="match status" value="1"/>
</dbReference>
<dbReference type="GeneID" id="108667760"/>
<dbReference type="AlphaFoldDB" id="A0A979FTR5"/>
<keyword evidence="7" id="KW-1185">Reference proteome</keyword>
<dbReference type="Pfam" id="PF16656">
    <property type="entry name" value="Pur_ac_phosph_N"/>
    <property type="match status" value="1"/>
</dbReference>
<dbReference type="OrthoDB" id="45007at2759"/>
<dbReference type="PANTHER" id="PTHR45867:SF3">
    <property type="entry name" value="ACID PHOSPHATASE TYPE 7"/>
    <property type="match status" value="1"/>
</dbReference>
<dbReference type="KEGG" id="hazt:108667760"/>
<feature type="signal peptide" evidence="3">
    <location>
        <begin position="1"/>
        <end position="24"/>
    </location>
</feature>
<dbReference type="OMA" id="DQYRWLA"/>
<dbReference type="CDD" id="cd00839">
    <property type="entry name" value="MPP_PAPs"/>
    <property type="match status" value="1"/>
</dbReference>
<dbReference type="InterPro" id="IPR029052">
    <property type="entry name" value="Metallo-depent_PP-like"/>
</dbReference>
<dbReference type="GO" id="GO:0003993">
    <property type="term" value="F:acid phosphatase activity"/>
    <property type="evidence" value="ECO:0007669"/>
    <property type="project" value="UniProtKB-EC"/>
</dbReference>
<dbReference type="RefSeq" id="XP_047740593.1">
    <property type="nucleotide sequence ID" value="XM_047884637.1"/>
</dbReference>
<keyword evidence="1 3" id="KW-0732">Signal</keyword>
<comment type="similarity">
    <text evidence="3">Belongs to the metallophosphoesterase superfamily. Purple acid phosphatase family.</text>
</comment>
<proteinExistence type="inferred from homology"/>
<dbReference type="InterPro" id="IPR015914">
    <property type="entry name" value="PAPs_N"/>
</dbReference>
<keyword evidence="3" id="KW-0378">Hydrolase</keyword>
<dbReference type="InterPro" id="IPR004843">
    <property type="entry name" value="Calcineurin-like_PHP"/>
</dbReference>
<feature type="chain" id="PRO_5038163390" description="Purple acid phosphatase" evidence="3">
    <location>
        <begin position="25"/>
        <end position="509"/>
    </location>
</feature>
<dbReference type="GO" id="GO:0046872">
    <property type="term" value="F:metal ion binding"/>
    <property type="evidence" value="ECO:0007669"/>
    <property type="project" value="InterPro"/>
</dbReference>
<reference evidence="8" key="1">
    <citation type="submission" date="2025-08" db="UniProtKB">
        <authorList>
            <consortium name="RefSeq"/>
        </authorList>
    </citation>
    <scope>IDENTIFICATION</scope>
    <source>
        <tissue evidence="8">Whole organism</tissue>
    </source>
</reference>
<accession>A0A979FTR5</accession>
<evidence type="ECO:0000256" key="3">
    <source>
        <dbReference type="RuleBase" id="RU361203"/>
    </source>
</evidence>
<evidence type="ECO:0000259" key="5">
    <source>
        <dbReference type="Pfam" id="PF14008"/>
    </source>
</evidence>
<dbReference type="EC" id="3.1.3.2" evidence="3"/>
<sequence length="509" mass="57982">MRFERLFKFLSVAAVFMFASQCLAKHGNRVDENQRLNSLDSVPDWQPRHVHLAYGRNTSSVVVTWSTISNTSDSLVEWGTDLFDLNAVSSGVSTVFVDGGSLKATQFIHRVHLYGLQPATTYYYHAGSVIQIITHDLTDYHAGSSQGWSAVFGFKTVPAGTRGWPLRLAKVTCPLTHQMTCSLYQMTCPLYQVMCPLYQVMCPLYQVTCPLYQVMCPLYQVMCPLYQVMCPLYQVTCPLYQVTCPLYQVTCPLYQSLTRLQQEAHQGMYDAVLHVGDMAYDMISDNGSMGDAFMEQIEPVAAYLPYMTCPGNHESAYNFSQYRNRFSMPNYEDTESIFYSFDMGPVHFVSISTEVYYYGLLREISRQYTWLIQDLEAANTAEARAERPWIILYGHRPMYCSTNDKDDCTHVNCRTRVGLPFTNWTTALCENRGPVHVTTGSAGCKEDLDGFQLEQPAWSAVRVKDYGYTRLTVHNHTHLYWEQVSDDQAGVLTDSVWLVRDSHEPFDTS</sequence>
<dbReference type="Proteomes" id="UP000694843">
    <property type="component" value="Unplaced"/>
</dbReference>
<evidence type="ECO:0000256" key="2">
    <source>
        <dbReference type="ARBA" id="ARBA00023180"/>
    </source>
</evidence>
<gene>
    <name evidence="8" type="primary">LOC108667760</name>
</gene>
<dbReference type="Gene3D" id="2.60.40.380">
    <property type="entry name" value="Purple acid phosphatase-like, N-terminal"/>
    <property type="match status" value="1"/>
</dbReference>
<evidence type="ECO:0000313" key="7">
    <source>
        <dbReference type="Proteomes" id="UP000694843"/>
    </source>
</evidence>
<evidence type="ECO:0000313" key="8">
    <source>
        <dbReference type="RefSeq" id="XP_047740593.1"/>
    </source>
</evidence>
<keyword evidence="2" id="KW-0325">Glycoprotein</keyword>
<dbReference type="InterPro" id="IPR008963">
    <property type="entry name" value="Purple_acid_Pase-like_N"/>
</dbReference>
<feature type="domain" description="Purple acid phosphatase N-terminal" evidence="6">
    <location>
        <begin position="47"/>
        <end position="156"/>
    </location>
</feature>
<dbReference type="Pfam" id="PF14008">
    <property type="entry name" value="Metallophos_C"/>
    <property type="match status" value="1"/>
</dbReference>
<name>A0A979FTR5_HYAAZ</name>
<dbReference type="Gene3D" id="3.60.21.10">
    <property type="match status" value="2"/>
</dbReference>
<dbReference type="InterPro" id="IPR025733">
    <property type="entry name" value="PAPs_C"/>
</dbReference>
<evidence type="ECO:0000256" key="1">
    <source>
        <dbReference type="ARBA" id="ARBA00022729"/>
    </source>
</evidence>
<feature type="domain" description="Calcineurin-like phosphoesterase" evidence="4">
    <location>
        <begin position="254"/>
        <end position="402"/>
    </location>
</feature>
<dbReference type="PANTHER" id="PTHR45867">
    <property type="entry name" value="PURPLE ACID PHOSPHATASE"/>
    <property type="match status" value="1"/>
</dbReference>
<comment type="catalytic activity">
    <reaction evidence="3">
        <text>a phosphate monoester + H2O = an alcohol + phosphate</text>
        <dbReference type="Rhea" id="RHEA:15017"/>
        <dbReference type="ChEBI" id="CHEBI:15377"/>
        <dbReference type="ChEBI" id="CHEBI:30879"/>
        <dbReference type="ChEBI" id="CHEBI:43474"/>
        <dbReference type="ChEBI" id="CHEBI:67140"/>
        <dbReference type="EC" id="3.1.3.2"/>
    </reaction>
</comment>
<evidence type="ECO:0000259" key="4">
    <source>
        <dbReference type="Pfam" id="PF00149"/>
    </source>
</evidence>
<feature type="domain" description="Purple acid phosphatase C-terminal" evidence="5">
    <location>
        <begin position="433"/>
        <end position="491"/>
    </location>
</feature>